<dbReference type="Proteomes" id="UP000250235">
    <property type="component" value="Unassembled WGS sequence"/>
</dbReference>
<dbReference type="AlphaFoldDB" id="A0A2Z7CD10"/>
<sequence>MGPISNIGPKTSRAARDRPEPNLEEKSAVATLPEITSDDGRTAATAGNTLRGRRVNKRTSSRAQRPSIAQHLARGRARNSAIKRTTGARIVGHHRAINCATSSSQRPISKREAAPSIRPPCATSSRAARQARCYRASTCARGGASPCAAAPWPRSKIFVLLRF</sequence>
<evidence type="ECO:0000256" key="1">
    <source>
        <dbReference type="SAM" id="MobiDB-lite"/>
    </source>
</evidence>
<feature type="compositionally biased region" description="Basic and acidic residues" evidence="1">
    <location>
        <begin position="14"/>
        <end position="27"/>
    </location>
</feature>
<proteinExistence type="predicted"/>
<feature type="region of interest" description="Disordered" evidence="1">
    <location>
        <begin position="101"/>
        <end position="122"/>
    </location>
</feature>
<accession>A0A2Z7CD10</accession>
<reference evidence="2 3" key="1">
    <citation type="journal article" date="2015" name="Proc. Natl. Acad. Sci. U.S.A.">
        <title>The resurrection genome of Boea hygrometrica: A blueprint for survival of dehydration.</title>
        <authorList>
            <person name="Xiao L."/>
            <person name="Yang G."/>
            <person name="Zhang L."/>
            <person name="Yang X."/>
            <person name="Zhao S."/>
            <person name="Ji Z."/>
            <person name="Zhou Q."/>
            <person name="Hu M."/>
            <person name="Wang Y."/>
            <person name="Chen M."/>
            <person name="Xu Y."/>
            <person name="Jin H."/>
            <person name="Xiao X."/>
            <person name="Hu G."/>
            <person name="Bao F."/>
            <person name="Hu Y."/>
            <person name="Wan P."/>
            <person name="Li L."/>
            <person name="Deng X."/>
            <person name="Kuang T."/>
            <person name="Xiang C."/>
            <person name="Zhu J.K."/>
            <person name="Oliver M.J."/>
            <person name="He Y."/>
        </authorList>
    </citation>
    <scope>NUCLEOTIDE SEQUENCE [LARGE SCALE GENOMIC DNA]</scope>
    <source>
        <strain evidence="3">cv. XS01</strain>
    </source>
</reference>
<evidence type="ECO:0000313" key="3">
    <source>
        <dbReference type="Proteomes" id="UP000250235"/>
    </source>
</evidence>
<dbReference type="EMBL" id="KQ996494">
    <property type="protein sequence ID" value="KZV44808.1"/>
    <property type="molecule type" value="Genomic_DNA"/>
</dbReference>
<name>A0A2Z7CD10_9LAMI</name>
<evidence type="ECO:0000313" key="2">
    <source>
        <dbReference type="EMBL" id="KZV44808.1"/>
    </source>
</evidence>
<protein>
    <submittedName>
        <fullName evidence="2">Uncharacterized protein</fullName>
    </submittedName>
</protein>
<keyword evidence="3" id="KW-1185">Reference proteome</keyword>
<organism evidence="2 3">
    <name type="scientific">Dorcoceras hygrometricum</name>
    <dbReference type="NCBI Taxonomy" id="472368"/>
    <lineage>
        <taxon>Eukaryota</taxon>
        <taxon>Viridiplantae</taxon>
        <taxon>Streptophyta</taxon>
        <taxon>Embryophyta</taxon>
        <taxon>Tracheophyta</taxon>
        <taxon>Spermatophyta</taxon>
        <taxon>Magnoliopsida</taxon>
        <taxon>eudicotyledons</taxon>
        <taxon>Gunneridae</taxon>
        <taxon>Pentapetalae</taxon>
        <taxon>asterids</taxon>
        <taxon>lamiids</taxon>
        <taxon>Lamiales</taxon>
        <taxon>Gesneriaceae</taxon>
        <taxon>Didymocarpoideae</taxon>
        <taxon>Trichosporeae</taxon>
        <taxon>Loxocarpinae</taxon>
        <taxon>Dorcoceras</taxon>
    </lineage>
</organism>
<gene>
    <name evidence="2" type="ORF">F511_09851</name>
</gene>
<feature type="region of interest" description="Disordered" evidence="1">
    <location>
        <begin position="1"/>
        <end position="81"/>
    </location>
</feature>
<feature type="compositionally biased region" description="Basic residues" evidence="1">
    <location>
        <begin position="51"/>
        <end position="60"/>
    </location>
</feature>